<dbReference type="PANTHER" id="PTHR30347">
    <property type="entry name" value="POTASSIUM CHANNEL RELATED"/>
    <property type="match status" value="1"/>
</dbReference>
<gene>
    <name evidence="2" type="ORF">XH94_35545</name>
</gene>
<dbReference type="GO" id="GO:0004519">
    <property type="term" value="F:endonuclease activity"/>
    <property type="evidence" value="ECO:0007669"/>
    <property type="project" value="UniProtKB-KW"/>
</dbReference>
<dbReference type="Pfam" id="PF13565">
    <property type="entry name" value="HTH_32"/>
    <property type="match status" value="1"/>
</dbReference>
<dbReference type="GO" id="GO:0003676">
    <property type="term" value="F:nucleic acid binding"/>
    <property type="evidence" value="ECO:0007669"/>
    <property type="project" value="InterPro"/>
</dbReference>
<dbReference type="InterPro" id="IPR012337">
    <property type="entry name" value="RNaseH-like_sf"/>
</dbReference>
<dbReference type="NCBIfam" id="NF033545">
    <property type="entry name" value="transpos_IS630"/>
    <property type="match status" value="1"/>
</dbReference>
<dbReference type="InterPro" id="IPR036397">
    <property type="entry name" value="RNaseH_sf"/>
</dbReference>
<accession>A0A4V1L1U0</accession>
<dbReference type="InterPro" id="IPR009057">
    <property type="entry name" value="Homeodomain-like_sf"/>
</dbReference>
<dbReference type="SUPFAM" id="SSF46689">
    <property type="entry name" value="Homeodomain-like"/>
    <property type="match status" value="1"/>
</dbReference>
<dbReference type="Proteomes" id="UP000290565">
    <property type="component" value="Unassembled WGS sequence"/>
</dbReference>
<dbReference type="InterPro" id="IPR047655">
    <property type="entry name" value="Transpos_IS630-like"/>
</dbReference>
<protein>
    <submittedName>
        <fullName evidence="2">Endonuclease DDE</fullName>
    </submittedName>
</protein>
<evidence type="ECO:0000259" key="1">
    <source>
        <dbReference type="Pfam" id="PF13358"/>
    </source>
</evidence>
<dbReference type="PANTHER" id="PTHR30347:SF1">
    <property type="entry name" value="MECHANOSENSITIVE CHANNEL MSCK"/>
    <property type="match status" value="1"/>
</dbReference>
<dbReference type="Pfam" id="PF13358">
    <property type="entry name" value="DDE_3"/>
    <property type="match status" value="1"/>
</dbReference>
<feature type="domain" description="Tc1-like transposase DDE" evidence="1">
    <location>
        <begin position="173"/>
        <end position="313"/>
    </location>
</feature>
<dbReference type="InterPro" id="IPR038717">
    <property type="entry name" value="Tc1-like_DDE_dom"/>
</dbReference>
<dbReference type="Gene3D" id="3.30.420.10">
    <property type="entry name" value="Ribonuclease H-like superfamily/Ribonuclease H"/>
    <property type="match status" value="1"/>
</dbReference>
<dbReference type="AlphaFoldDB" id="A0A4V1L1U0"/>
<dbReference type="SUPFAM" id="SSF53098">
    <property type="entry name" value="Ribonuclease H-like"/>
    <property type="match status" value="1"/>
</dbReference>
<evidence type="ECO:0000313" key="3">
    <source>
        <dbReference type="Proteomes" id="UP000290565"/>
    </source>
</evidence>
<keyword evidence="2" id="KW-0378">Hydrolase</keyword>
<proteinExistence type="predicted"/>
<dbReference type="EMBL" id="LBJM01000170">
    <property type="protein sequence ID" value="RXH26267.1"/>
    <property type="molecule type" value="Genomic_DNA"/>
</dbReference>
<sequence>MSAQRLAPLILSDDERAELQSLTMRRKTAQALALRARIVLTCAEGGQNKEVAAKLGLERGTVGKWRRRFVEQRVAGLHDGPRSGAPRTIDDARIEAVIVRTLESRPENATHWSSRGMAKASGLSVSTVQRIWRAFGLQPHRLETFKLSTDPNFVTKVRDVVGLYVSPPEHAIVLCVDEKSQIQALDRSQPMLPMRPGQPARRSHDYKRHGTTSLFAALDIATGRVIGKCYGRHRAAEFRKFLDEIEAAVPRELDVHLVMDNYATHKTPLIRKWLAKRPRWHVHLTPTSSSWLNQVERFFALLTDKKIRRGVYRSVAALRADIASFIERHNADPKPFRWTKSADDILASIERFCRYNAPLQHETRLRTSGSGH</sequence>
<dbReference type="InterPro" id="IPR052702">
    <property type="entry name" value="MscS-like_channel"/>
</dbReference>
<organism evidence="2 3">
    <name type="scientific">Bradyrhizobium zhanjiangense</name>
    <dbReference type="NCBI Taxonomy" id="1325107"/>
    <lineage>
        <taxon>Bacteria</taxon>
        <taxon>Pseudomonadati</taxon>
        <taxon>Pseudomonadota</taxon>
        <taxon>Alphaproteobacteria</taxon>
        <taxon>Hyphomicrobiales</taxon>
        <taxon>Nitrobacteraceae</taxon>
        <taxon>Bradyrhizobium</taxon>
    </lineage>
</organism>
<reference evidence="2 3" key="1">
    <citation type="submission" date="2015-04" db="EMBL/GenBank/DDBJ databases">
        <title>Comparative genomics of rhizobia nodulating Arachis hypogaea in China.</title>
        <authorList>
            <person name="Li Y."/>
        </authorList>
    </citation>
    <scope>NUCLEOTIDE SEQUENCE [LARGE SCALE GENOMIC DNA]</scope>
    <source>
        <strain evidence="2 3">CCBAU 51787</strain>
    </source>
</reference>
<comment type="caution">
    <text evidence="2">The sequence shown here is derived from an EMBL/GenBank/DDBJ whole genome shotgun (WGS) entry which is preliminary data.</text>
</comment>
<keyword evidence="2" id="KW-0540">Nuclease</keyword>
<evidence type="ECO:0000313" key="2">
    <source>
        <dbReference type="EMBL" id="RXH26267.1"/>
    </source>
</evidence>
<dbReference type="RefSeq" id="WP_128947346.1">
    <property type="nucleotide sequence ID" value="NZ_LBJM01000170.1"/>
</dbReference>
<keyword evidence="2" id="KW-0255">Endonuclease</keyword>
<name>A0A4V1L1U0_9BRAD</name>